<dbReference type="PANTHER" id="PTHR12835:SF5">
    <property type="entry name" value="BIOTIN--PROTEIN LIGASE"/>
    <property type="match status" value="1"/>
</dbReference>
<dbReference type="RefSeq" id="WP_130476481.1">
    <property type="nucleotide sequence ID" value="NZ_SFCC01000008.1"/>
</dbReference>
<keyword evidence="6" id="KW-1185">Reference proteome</keyword>
<dbReference type="SUPFAM" id="SSF55681">
    <property type="entry name" value="Class II aaRS and biotin synthetases"/>
    <property type="match status" value="1"/>
</dbReference>
<dbReference type="NCBIfam" id="TIGR00121">
    <property type="entry name" value="birA_ligase"/>
    <property type="match status" value="1"/>
</dbReference>
<sequence length="274" mass="28296">MNQRSTPIDVARLRAGRLAPEGPYTVLDVVPTTGSTNADLRAAAADGADDRTVLISEEQTAGLGRRARHWASPKGTGVYCSVLLRPAGVPFAALGSLTVVAGLAVLEVANRLGVDAVLKWPNDVLAGPDHAKCAGILCEALSSDEAGVVVGIGINVLPLPERVAPGPGGLAATSLAEQQATSVDRTDVAAILLDAFAERERRWRAAGADLAEAGLLDGYRRACATLGQEVKVVGPDGATTNGKAVDVDSGGQLVLESGEQRRTVFAGDVVHLRW</sequence>
<evidence type="ECO:0000256" key="2">
    <source>
        <dbReference type="ARBA" id="ARBA00023267"/>
    </source>
</evidence>
<dbReference type="GO" id="GO:0004077">
    <property type="term" value="F:biotin--[biotin carboxyl-carrier protein] ligase activity"/>
    <property type="evidence" value="ECO:0007669"/>
    <property type="project" value="UniProtKB-EC"/>
</dbReference>
<evidence type="ECO:0000313" key="6">
    <source>
        <dbReference type="Proteomes" id="UP000292003"/>
    </source>
</evidence>
<dbReference type="EC" id="6.3.4.15" evidence="3"/>
<evidence type="ECO:0000259" key="4">
    <source>
        <dbReference type="PROSITE" id="PS51733"/>
    </source>
</evidence>
<evidence type="ECO:0000313" key="5">
    <source>
        <dbReference type="EMBL" id="RZQ62743.1"/>
    </source>
</evidence>
<dbReference type="OrthoDB" id="9807064at2"/>
<dbReference type="PANTHER" id="PTHR12835">
    <property type="entry name" value="BIOTIN PROTEIN LIGASE"/>
    <property type="match status" value="1"/>
</dbReference>
<dbReference type="EMBL" id="SFCC01000008">
    <property type="protein sequence ID" value="RZQ62743.1"/>
    <property type="molecule type" value="Genomic_DNA"/>
</dbReference>
<accession>A0A4Q7J8N8</accession>
<dbReference type="Proteomes" id="UP000292003">
    <property type="component" value="Unassembled WGS sequence"/>
</dbReference>
<dbReference type="PROSITE" id="PS51733">
    <property type="entry name" value="BPL_LPL_CATALYTIC"/>
    <property type="match status" value="1"/>
</dbReference>
<dbReference type="AlphaFoldDB" id="A0A4Q7J8N8"/>
<evidence type="ECO:0000256" key="1">
    <source>
        <dbReference type="ARBA" id="ARBA00022598"/>
    </source>
</evidence>
<gene>
    <name evidence="5" type="ORF">EWH70_17470</name>
</gene>
<evidence type="ECO:0000256" key="3">
    <source>
        <dbReference type="ARBA" id="ARBA00024227"/>
    </source>
</evidence>
<organism evidence="5 6">
    <name type="scientific">Amycolatopsis suaedae</name>
    <dbReference type="NCBI Taxonomy" id="2510978"/>
    <lineage>
        <taxon>Bacteria</taxon>
        <taxon>Bacillati</taxon>
        <taxon>Actinomycetota</taxon>
        <taxon>Actinomycetes</taxon>
        <taxon>Pseudonocardiales</taxon>
        <taxon>Pseudonocardiaceae</taxon>
        <taxon>Amycolatopsis</taxon>
    </lineage>
</organism>
<dbReference type="Gene3D" id="3.30.930.10">
    <property type="entry name" value="Bira Bifunctional Protein, Domain 2"/>
    <property type="match status" value="1"/>
</dbReference>
<name>A0A4Q7J8N8_9PSEU</name>
<dbReference type="Pfam" id="PF02237">
    <property type="entry name" value="BPL_C"/>
    <property type="match status" value="1"/>
</dbReference>
<dbReference type="GO" id="GO:0005737">
    <property type="term" value="C:cytoplasm"/>
    <property type="evidence" value="ECO:0007669"/>
    <property type="project" value="TreeGrafter"/>
</dbReference>
<dbReference type="InterPro" id="IPR004408">
    <property type="entry name" value="Biotin_CoA_COase_ligase"/>
</dbReference>
<keyword evidence="1 5" id="KW-0436">Ligase</keyword>
<dbReference type="CDD" id="cd16442">
    <property type="entry name" value="BPL"/>
    <property type="match status" value="1"/>
</dbReference>
<dbReference type="Gene3D" id="2.30.30.100">
    <property type="match status" value="1"/>
</dbReference>
<proteinExistence type="predicted"/>
<keyword evidence="2" id="KW-0092">Biotin</keyword>
<comment type="caution">
    <text evidence="5">The sequence shown here is derived from an EMBL/GenBank/DDBJ whole genome shotgun (WGS) entry which is preliminary data.</text>
</comment>
<dbReference type="InterPro" id="IPR003142">
    <property type="entry name" value="BPL_C"/>
</dbReference>
<feature type="domain" description="BPL/LPL catalytic" evidence="4">
    <location>
        <begin position="20"/>
        <end position="204"/>
    </location>
</feature>
<protein>
    <recommendedName>
        <fullName evidence="3">biotin--[biotin carboxyl-carrier protein] ligase</fullName>
        <ecNumber evidence="3">6.3.4.15</ecNumber>
    </recommendedName>
</protein>
<dbReference type="InterPro" id="IPR045864">
    <property type="entry name" value="aa-tRNA-synth_II/BPL/LPL"/>
</dbReference>
<reference evidence="5 6" key="1">
    <citation type="submission" date="2019-02" db="EMBL/GenBank/DDBJ databases">
        <title>Draft genome sequence of Amycolatopsis sp. 8-3EHSu isolated from roots of Suaeda maritima.</title>
        <authorList>
            <person name="Duangmal K."/>
            <person name="Chantavorakit T."/>
        </authorList>
    </citation>
    <scope>NUCLEOTIDE SEQUENCE [LARGE SCALE GENOMIC DNA]</scope>
    <source>
        <strain evidence="5 6">8-3EHSu</strain>
    </source>
</reference>
<dbReference type="InterPro" id="IPR004143">
    <property type="entry name" value="BPL_LPL_catalytic"/>
</dbReference>
<dbReference type="Pfam" id="PF03099">
    <property type="entry name" value="BPL_LplA_LipB"/>
    <property type="match status" value="1"/>
</dbReference>